<keyword evidence="7 9" id="KW-0143">Chaperone</keyword>
<feature type="region of interest" description="Disordered" evidence="10">
    <location>
        <begin position="522"/>
        <end position="559"/>
    </location>
</feature>
<feature type="compositionally biased region" description="Basic and acidic residues" evidence="10">
    <location>
        <begin position="531"/>
        <end position="552"/>
    </location>
</feature>
<evidence type="ECO:0000256" key="2">
    <source>
        <dbReference type="ARBA" id="ARBA00010983"/>
    </source>
</evidence>
<dbReference type="FunFam" id="2.10.250.10:FF:000001">
    <property type="entry name" value="Calnexin homolog"/>
    <property type="match status" value="1"/>
</dbReference>
<dbReference type="OrthoDB" id="1938156at2759"/>
<organism evidence="11 12">
    <name type="scientific">Eeniella nana</name>
    <name type="common">Yeast</name>
    <name type="synonym">Brettanomyces nanus</name>
    <dbReference type="NCBI Taxonomy" id="13502"/>
    <lineage>
        <taxon>Eukaryota</taxon>
        <taxon>Fungi</taxon>
        <taxon>Dikarya</taxon>
        <taxon>Ascomycota</taxon>
        <taxon>Saccharomycotina</taxon>
        <taxon>Pichiomycetes</taxon>
        <taxon>Pichiales</taxon>
        <taxon>Pichiaceae</taxon>
        <taxon>Brettanomyces</taxon>
    </lineage>
</organism>
<evidence type="ECO:0000256" key="4">
    <source>
        <dbReference type="ARBA" id="ARBA00022824"/>
    </source>
</evidence>
<dbReference type="PRINTS" id="PR00626">
    <property type="entry name" value="CALRETICULIN"/>
</dbReference>
<proteinExistence type="inferred from homology"/>
<evidence type="ECO:0000313" key="11">
    <source>
        <dbReference type="EMBL" id="QPG72776.1"/>
    </source>
</evidence>
<keyword evidence="5 9" id="KW-1133">Transmembrane helix</keyword>
<reference evidence="11" key="1">
    <citation type="submission" date="2020-10" db="EMBL/GenBank/DDBJ databases">
        <authorList>
            <person name="Roach M.J.R."/>
        </authorList>
    </citation>
    <scope>NUCLEOTIDE SEQUENCE</scope>
    <source>
        <strain evidence="11">CBS 1945</strain>
    </source>
</reference>
<feature type="signal peptide" evidence="9">
    <location>
        <begin position="1"/>
        <end position="19"/>
    </location>
</feature>
<evidence type="ECO:0000256" key="1">
    <source>
        <dbReference type="ARBA" id="ARBA00004115"/>
    </source>
</evidence>
<dbReference type="FunFam" id="2.60.120.200:FF:000011">
    <property type="entry name" value="Probable calnexin"/>
    <property type="match status" value="1"/>
</dbReference>
<dbReference type="PROSITE" id="PS00803">
    <property type="entry name" value="CALRETICULIN_1"/>
    <property type="match status" value="1"/>
</dbReference>
<protein>
    <recommendedName>
        <fullName evidence="13">Calnexin</fullName>
    </recommendedName>
</protein>
<keyword evidence="8" id="KW-1015">Disulfide bond</keyword>
<keyword evidence="4 9" id="KW-0256">Endoplasmic reticulum</keyword>
<keyword evidence="12" id="KW-1185">Reference proteome</keyword>
<dbReference type="InterPro" id="IPR009033">
    <property type="entry name" value="Calreticulin/calnexin_P_dom_sf"/>
</dbReference>
<dbReference type="RefSeq" id="XP_038776341.1">
    <property type="nucleotide sequence ID" value="XM_038920413.1"/>
</dbReference>
<dbReference type="PANTHER" id="PTHR11073">
    <property type="entry name" value="CALRETICULIN AND CALNEXIN"/>
    <property type="match status" value="1"/>
</dbReference>
<dbReference type="GO" id="GO:0036503">
    <property type="term" value="P:ERAD pathway"/>
    <property type="evidence" value="ECO:0007669"/>
    <property type="project" value="TreeGrafter"/>
</dbReference>
<keyword evidence="9" id="KW-0732">Signal</keyword>
<dbReference type="PROSITE" id="PS00804">
    <property type="entry name" value="CALRETICULIN_2"/>
    <property type="match status" value="1"/>
</dbReference>
<dbReference type="AlphaFoldDB" id="A0A875RVW0"/>
<dbReference type="GO" id="GO:0005789">
    <property type="term" value="C:endoplasmic reticulum membrane"/>
    <property type="evidence" value="ECO:0007669"/>
    <property type="project" value="UniProtKB-SubCell"/>
</dbReference>
<dbReference type="KEGG" id="bnn:FOA43_000077"/>
<dbReference type="Gene3D" id="2.10.250.10">
    <property type="entry name" value="Calreticulin/calnexin, P domain"/>
    <property type="match status" value="1"/>
</dbReference>
<dbReference type="Proteomes" id="UP000662931">
    <property type="component" value="Chromosome 1"/>
</dbReference>
<evidence type="ECO:0000256" key="9">
    <source>
        <dbReference type="RuleBase" id="RU362126"/>
    </source>
</evidence>
<dbReference type="GeneID" id="62193478"/>
<accession>A0A875RVW0</accession>
<comment type="subcellular location">
    <subcellularLocation>
        <location evidence="1">Endoplasmic reticulum membrane</location>
        <topology evidence="1">Single-pass type I membrane protein</topology>
    </subcellularLocation>
</comment>
<gene>
    <name evidence="11" type="ORF">FOA43_000077</name>
</gene>
<dbReference type="SUPFAM" id="SSF63887">
    <property type="entry name" value="P-domain of calnexin/calreticulin"/>
    <property type="match status" value="1"/>
</dbReference>
<feature type="disulfide bond" evidence="8">
    <location>
        <begin position="122"/>
        <end position="158"/>
    </location>
</feature>
<name>A0A875RVW0_EENNA</name>
<dbReference type="Gene3D" id="2.60.120.200">
    <property type="match status" value="1"/>
</dbReference>
<keyword evidence="6 9" id="KW-0472">Membrane</keyword>
<dbReference type="EMBL" id="CP064812">
    <property type="protein sequence ID" value="QPG72776.1"/>
    <property type="molecule type" value="Genomic_DNA"/>
</dbReference>
<evidence type="ECO:0000313" key="12">
    <source>
        <dbReference type="Proteomes" id="UP000662931"/>
    </source>
</evidence>
<dbReference type="InterPro" id="IPR018124">
    <property type="entry name" value="Calret/calnex_CS"/>
</dbReference>
<evidence type="ECO:0008006" key="13">
    <source>
        <dbReference type="Google" id="ProtNLM"/>
    </source>
</evidence>
<evidence type="ECO:0000256" key="10">
    <source>
        <dbReference type="SAM" id="MobiDB-lite"/>
    </source>
</evidence>
<dbReference type="Pfam" id="PF00262">
    <property type="entry name" value="Calreticulin"/>
    <property type="match status" value="1"/>
</dbReference>
<evidence type="ECO:0000256" key="7">
    <source>
        <dbReference type="ARBA" id="ARBA00023186"/>
    </source>
</evidence>
<evidence type="ECO:0000256" key="3">
    <source>
        <dbReference type="ARBA" id="ARBA00022692"/>
    </source>
</evidence>
<evidence type="ECO:0000256" key="6">
    <source>
        <dbReference type="ARBA" id="ARBA00023136"/>
    </source>
</evidence>
<sequence>MKLISAAVAGCVFSSVALAIDHPQFKPYTKTLSEDSFFEQFDLSENKWRVSHAKKDGELSYSGKWEIEESTVNIGFKGDKGLVVKSEAALHAISVPLPKVFDNKDNTLVLQYEVKLQKGLDCGGAYIKLLDANGAPDLEENEFNNETPYQVMFGPDKCGSVNKVHFILRRKNPQSGKYEEKALKVPPMARIVKTSVLYTLIIKPNQDFEIRIDGDVVKAGSLLDPRYFELNPPKEIVDKHDKKPKNWVDEEFIRDPNAVKPENWDEDAPYMIADPSATKPNDWDEDTPVSILDPEASQPSYWDDEEDGEWEAPLIANPECKDHGCGVWNIPKVKNPNFKGKWFPPMVKNPAYKGEWEPRTIVNPKFYDDKTPSNLEPIGALGFELWTVTDSILFDNIYLGHSIEEAEDIGNSTFLPKVELEDQESAASAPKAKYEPENPVETEWEPEPWYSTMFDSVVGKAFVFLNSANSYLLNLMSDPVHTLSNRPGEAVLYSSVLVSFFSMVFAFWSALLYLITGGERNSNTPAAVKSPKTEPKEAVGESSKPTESEKNETTAVKRQ</sequence>
<dbReference type="GO" id="GO:0051082">
    <property type="term" value="F:unfolded protein binding"/>
    <property type="evidence" value="ECO:0007669"/>
    <property type="project" value="InterPro"/>
</dbReference>
<evidence type="ECO:0000256" key="5">
    <source>
        <dbReference type="ARBA" id="ARBA00022989"/>
    </source>
</evidence>
<keyword evidence="3 9" id="KW-0812">Transmembrane</keyword>
<feature type="transmembrane region" description="Helical" evidence="9">
    <location>
        <begin position="491"/>
        <end position="515"/>
    </location>
</feature>
<evidence type="ECO:0000256" key="8">
    <source>
        <dbReference type="PIRSR" id="PIRSR601580-3"/>
    </source>
</evidence>
<dbReference type="InterPro" id="IPR001580">
    <property type="entry name" value="Calret/calnex"/>
</dbReference>
<dbReference type="PANTHER" id="PTHR11073:SF1">
    <property type="entry name" value="CALNEXIN 14D-RELATED"/>
    <property type="match status" value="1"/>
</dbReference>
<dbReference type="SUPFAM" id="SSF49899">
    <property type="entry name" value="Concanavalin A-like lectins/glucanases"/>
    <property type="match status" value="2"/>
</dbReference>
<dbReference type="GO" id="GO:0005509">
    <property type="term" value="F:calcium ion binding"/>
    <property type="evidence" value="ECO:0007669"/>
    <property type="project" value="InterPro"/>
</dbReference>
<dbReference type="GO" id="GO:0006457">
    <property type="term" value="P:protein folding"/>
    <property type="evidence" value="ECO:0007669"/>
    <property type="project" value="InterPro"/>
</dbReference>
<feature type="chain" id="PRO_5034611538" description="Calnexin" evidence="9">
    <location>
        <begin position="20"/>
        <end position="559"/>
    </location>
</feature>
<comment type="similarity">
    <text evidence="2 9">Belongs to the calreticulin family.</text>
</comment>
<dbReference type="InterPro" id="IPR013320">
    <property type="entry name" value="ConA-like_dom_sf"/>
</dbReference>